<dbReference type="RefSeq" id="WP_239722778.1">
    <property type="nucleotide sequence ID" value="NZ_CP092423.2"/>
</dbReference>
<name>A0ABY3V505_MYCLN</name>
<reference evidence="1" key="1">
    <citation type="submission" date="2022-08" db="EMBL/GenBank/DDBJ databases">
        <title>Complete genome sequence of 14 non-tuberculosis mycobacteria type-strains.</title>
        <authorList>
            <person name="Igarashi Y."/>
            <person name="Osugi A."/>
            <person name="Mitarai S."/>
        </authorList>
    </citation>
    <scope>NUCLEOTIDE SEQUENCE</scope>
    <source>
        <strain evidence="1">ATCC 51985</strain>
    </source>
</reference>
<accession>A0ABY3V505</accession>
<evidence type="ECO:0000313" key="1">
    <source>
        <dbReference type="EMBL" id="ULP44310.1"/>
    </source>
</evidence>
<dbReference type="SUPFAM" id="SSF55961">
    <property type="entry name" value="Bet v1-like"/>
    <property type="match status" value="1"/>
</dbReference>
<dbReference type="Proteomes" id="UP001055171">
    <property type="component" value="Chromosome"/>
</dbReference>
<dbReference type="CDD" id="cd07812">
    <property type="entry name" value="SRPBCC"/>
    <property type="match status" value="1"/>
</dbReference>
<dbReference type="EMBL" id="CP092423">
    <property type="protein sequence ID" value="ULP44310.1"/>
    <property type="molecule type" value="Genomic_DNA"/>
</dbReference>
<keyword evidence="2" id="KW-1185">Reference proteome</keyword>
<sequence length="220" mass="24469">MTHLIGPITRTAALLTLLYGARRYYRNWGTTKSECRMVLPGDKLVADPAVQSTEAIDIDAPTAAVWPWLLQMGQDRAGFYGCEGAMNAIGLGYHHTDRVHSEWQRLAVGDTVRLAPEGWLGQPGGLTFSVTEIVPEKYLVLHATTSKPASDVVWSFHVQPHWEDRVRLLTRVRIALRRPGAVFAMELARPLIAFGTRSLLLGIKHRVEASSGIPHTHARY</sequence>
<organism evidence="1 2">
    <name type="scientific">Mycobacterium lentiflavum</name>
    <dbReference type="NCBI Taxonomy" id="141349"/>
    <lineage>
        <taxon>Bacteria</taxon>
        <taxon>Bacillati</taxon>
        <taxon>Actinomycetota</taxon>
        <taxon>Actinomycetes</taxon>
        <taxon>Mycobacteriales</taxon>
        <taxon>Mycobacteriaceae</taxon>
        <taxon>Mycobacterium</taxon>
        <taxon>Mycobacterium simiae complex</taxon>
    </lineage>
</organism>
<gene>
    <name evidence="1" type="ORF">MJO58_10465</name>
</gene>
<evidence type="ECO:0000313" key="2">
    <source>
        <dbReference type="Proteomes" id="UP001055171"/>
    </source>
</evidence>
<protein>
    <submittedName>
        <fullName evidence="1">SRPBCC family protein</fullName>
    </submittedName>
</protein>
<proteinExistence type="predicted"/>